<dbReference type="PATRIC" id="fig|1679170.3.peg.1109"/>
<evidence type="ECO:0000313" key="1">
    <source>
        <dbReference type="EMBL" id="KMY48972.1"/>
    </source>
</evidence>
<gene>
    <name evidence="1" type="ORF">AC625_05195</name>
</gene>
<organism evidence="1 2">
    <name type="scientific">Peribacillus loiseleuriae</name>
    <dbReference type="NCBI Taxonomy" id="1679170"/>
    <lineage>
        <taxon>Bacteria</taxon>
        <taxon>Bacillati</taxon>
        <taxon>Bacillota</taxon>
        <taxon>Bacilli</taxon>
        <taxon>Bacillales</taxon>
        <taxon>Bacillaceae</taxon>
        <taxon>Peribacillus</taxon>
    </lineage>
</organism>
<name>A0A0K9GRT1_9BACI</name>
<keyword evidence="2" id="KW-1185">Reference proteome</keyword>
<dbReference type="Proteomes" id="UP000037146">
    <property type="component" value="Unassembled WGS sequence"/>
</dbReference>
<accession>A0A0K9GRT1</accession>
<dbReference type="RefSeq" id="WP_049680303.1">
    <property type="nucleotide sequence ID" value="NZ_LFZW01000001.1"/>
</dbReference>
<comment type="caution">
    <text evidence="1">The sequence shown here is derived from an EMBL/GenBank/DDBJ whole genome shotgun (WGS) entry which is preliminary data.</text>
</comment>
<sequence>MTLCPLCNGLRKIHVTCTECESEMKDMGKAMDYDDEYSAYMDINTLKQNDGFPDSLIKGQCPHLMKCLNCNHDEVILVQE</sequence>
<reference evidence="2" key="1">
    <citation type="submission" date="2015-07" db="EMBL/GenBank/DDBJ databases">
        <title>Genome sequencing project for genomic taxonomy and phylogenomics of Bacillus-like bacteria.</title>
        <authorList>
            <person name="Liu B."/>
            <person name="Wang J."/>
            <person name="Zhu Y."/>
            <person name="Liu G."/>
            <person name="Chen Q."/>
            <person name="Chen Z."/>
            <person name="Lan J."/>
            <person name="Che J."/>
            <person name="Ge C."/>
            <person name="Shi H."/>
            <person name="Pan Z."/>
            <person name="Liu X."/>
        </authorList>
    </citation>
    <scope>NUCLEOTIDE SEQUENCE [LARGE SCALE GENOMIC DNA]</scope>
    <source>
        <strain evidence="2">FJAT-27997</strain>
    </source>
</reference>
<dbReference type="STRING" id="1679170.AC625_05195"/>
<dbReference type="AlphaFoldDB" id="A0A0K9GRT1"/>
<evidence type="ECO:0000313" key="2">
    <source>
        <dbReference type="Proteomes" id="UP000037146"/>
    </source>
</evidence>
<dbReference type="OrthoDB" id="1683552at2"/>
<protein>
    <submittedName>
        <fullName evidence="1">Uncharacterized protein</fullName>
    </submittedName>
</protein>
<proteinExistence type="predicted"/>
<dbReference type="EMBL" id="LFZW01000001">
    <property type="protein sequence ID" value="KMY48972.1"/>
    <property type="molecule type" value="Genomic_DNA"/>
</dbReference>